<sequence>MTSISQLGTHVPTVGLSPKITVTKSEETGGYNINIDSISVNPDITPESGEEAVRRLMAHLEAQKAGTEPPQSAQVTISEGKPVTVTYGDLSKKATSTDNPVTTTAGSVVYTPDNTYTPGSTIEIVPIQSTPVTTSSEADTPTTQPS</sequence>
<gene>
    <name evidence="2" type="ORF">FGI21_16055</name>
</gene>
<feature type="region of interest" description="Disordered" evidence="1">
    <location>
        <begin position="126"/>
        <end position="146"/>
    </location>
</feature>
<organism evidence="2 3">
    <name type="scientific">Dickeya zeae</name>
    <dbReference type="NCBI Taxonomy" id="204042"/>
    <lineage>
        <taxon>Bacteria</taxon>
        <taxon>Pseudomonadati</taxon>
        <taxon>Pseudomonadota</taxon>
        <taxon>Gammaproteobacteria</taxon>
        <taxon>Enterobacterales</taxon>
        <taxon>Pectobacteriaceae</taxon>
        <taxon>Dickeya</taxon>
    </lineage>
</organism>
<evidence type="ECO:0000256" key="1">
    <source>
        <dbReference type="SAM" id="MobiDB-lite"/>
    </source>
</evidence>
<feature type="compositionally biased region" description="Polar residues" evidence="1">
    <location>
        <begin position="127"/>
        <end position="146"/>
    </location>
</feature>
<proteinExistence type="predicted"/>
<name>A0ABX8W4Z1_9GAMM</name>
<accession>A0ABX8W4Z1</accession>
<dbReference type="EMBL" id="CP040817">
    <property type="protein sequence ID" value="QYM93261.1"/>
    <property type="molecule type" value="Genomic_DNA"/>
</dbReference>
<dbReference type="RefSeq" id="WP_220177179.1">
    <property type="nucleotide sequence ID" value="NZ_CP040817.1"/>
</dbReference>
<reference evidence="2 3" key="1">
    <citation type="submission" date="2019-06" db="EMBL/GenBank/DDBJ databases">
        <title>Complete genome of Dickeya zeae PL65.</title>
        <authorList>
            <person name="Boluk G."/>
            <person name="Arif M."/>
        </authorList>
    </citation>
    <scope>NUCLEOTIDE SEQUENCE [LARGE SCALE GENOMIC DNA]</scope>
    <source>
        <strain evidence="2 3">PL65</strain>
    </source>
</reference>
<protein>
    <submittedName>
        <fullName evidence="2">Mucin protein</fullName>
    </submittedName>
</protein>
<evidence type="ECO:0000313" key="3">
    <source>
        <dbReference type="Proteomes" id="UP000824976"/>
    </source>
</evidence>
<evidence type="ECO:0000313" key="2">
    <source>
        <dbReference type="EMBL" id="QYM93261.1"/>
    </source>
</evidence>
<keyword evidence="3" id="KW-1185">Reference proteome</keyword>
<dbReference type="Proteomes" id="UP000824976">
    <property type="component" value="Chromosome"/>
</dbReference>